<evidence type="ECO:0000256" key="3">
    <source>
        <dbReference type="ARBA" id="ARBA00023027"/>
    </source>
</evidence>
<dbReference type="EMBL" id="MHIL01000001">
    <property type="protein sequence ID" value="OGY52529.1"/>
    <property type="molecule type" value="Genomic_DNA"/>
</dbReference>
<accession>A0A1G1YJP8</accession>
<evidence type="ECO:0000259" key="5">
    <source>
        <dbReference type="SMART" id="SM00984"/>
    </source>
</evidence>
<dbReference type="GO" id="GO:0000271">
    <property type="term" value="P:polysaccharide biosynthetic process"/>
    <property type="evidence" value="ECO:0007669"/>
    <property type="project" value="InterPro"/>
</dbReference>
<dbReference type="NCBIfam" id="TIGR03026">
    <property type="entry name" value="NDP-sugDHase"/>
    <property type="match status" value="1"/>
</dbReference>
<dbReference type="SMART" id="SM00984">
    <property type="entry name" value="UDPG_MGDP_dh_C"/>
    <property type="match status" value="1"/>
</dbReference>
<dbReference type="Pfam" id="PF03720">
    <property type="entry name" value="UDPG_MGDP_dh_C"/>
    <property type="match status" value="1"/>
</dbReference>
<evidence type="ECO:0000256" key="2">
    <source>
        <dbReference type="ARBA" id="ARBA00023002"/>
    </source>
</evidence>
<gene>
    <name evidence="6" type="ORF">A3J59_04290</name>
</gene>
<comment type="caution">
    <text evidence="6">The sequence shown here is derived from an EMBL/GenBank/DDBJ whole genome shotgun (WGS) entry which is preliminary data.</text>
</comment>
<dbReference type="Pfam" id="PF00984">
    <property type="entry name" value="UDPG_MGDP_dh"/>
    <property type="match status" value="1"/>
</dbReference>
<evidence type="ECO:0000256" key="4">
    <source>
        <dbReference type="PIRNR" id="PIRNR000124"/>
    </source>
</evidence>
<dbReference type="Pfam" id="PF03721">
    <property type="entry name" value="UDPG_MGDP_dh_N"/>
    <property type="match status" value="1"/>
</dbReference>
<sequence>MKQEAAKICVVGLGYVGLPLATLLSKQFDVSGFDINEHKIEDLKHGIDRTGEVENLSQYRIQYSADPSIIKTAHVVIVAVPTPITADNEPDLEPLMSASKLVAKNLTKGSIVVYESTVYPGCTEEVCLPILEAESGLKFGADFTVGYSPERVNPGDKKNTIDKVTKIISASDPETLERLKHVYGSITKVFPASSIKVAEAAKVIENVQRSLNIALMNELAIIFDAIGISTRDVLEAAGTKWNFHRYTPGLVGGHCIGIDPYYLTYKAKQVGYDPKVILSGQAVNEYMSELVASKFKAKKKVLILGLTFKENVPDTRNSKAGDLILHLKRQGSSVAVHDPLVEPPTIREVFGADSIIDRWPPAETFDGIIMFSPHDAFKQAQYTLDKLKLISNPRAVLFDLKGMHDKKEAEEAGFNYLTL</sequence>
<dbReference type="InterPro" id="IPR014026">
    <property type="entry name" value="UDP-Glc/GDP-Man_DH_dimer"/>
</dbReference>
<dbReference type="InterPro" id="IPR008927">
    <property type="entry name" value="6-PGluconate_DH-like_C_sf"/>
</dbReference>
<evidence type="ECO:0000256" key="1">
    <source>
        <dbReference type="ARBA" id="ARBA00006601"/>
    </source>
</evidence>
<dbReference type="PANTHER" id="PTHR43491:SF2">
    <property type="entry name" value="UDP-N-ACETYL-D-MANNOSAMINE DEHYDROGENASE"/>
    <property type="match status" value="1"/>
</dbReference>
<dbReference type="GO" id="GO:0016628">
    <property type="term" value="F:oxidoreductase activity, acting on the CH-CH group of donors, NAD or NADP as acceptor"/>
    <property type="evidence" value="ECO:0007669"/>
    <property type="project" value="InterPro"/>
</dbReference>
<evidence type="ECO:0000313" key="7">
    <source>
        <dbReference type="Proteomes" id="UP000177310"/>
    </source>
</evidence>
<dbReference type="InterPro" id="IPR036291">
    <property type="entry name" value="NAD(P)-bd_dom_sf"/>
</dbReference>
<dbReference type="InterPro" id="IPR028359">
    <property type="entry name" value="UDP_ManNAc/GlcNAc_DH"/>
</dbReference>
<dbReference type="SUPFAM" id="SSF52413">
    <property type="entry name" value="UDP-glucose/GDP-mannose dehydrogenase C-terminal domain"/>
    <property type="match status" value="1"/>
</dbReference>
<dbReference type="PIRSF" id="PIRSF500136">
    <property type="entry name" value="UDP_ManNAc_DH"/>
    <property type="match status" value="1"/>
</dbReference>
<dbReference type="PIRSF" id="PIRSF000124">
    <property type="entry name" value="UDPglc_GDPman_dh"/>
    <property type="match status" value="1"/>
</dbReference>
<dbReference type="SUPFAM" id="SSF51735">
    <property type="entry name" value="NAD(P)-binding Rossmann-fold domains"/>
    <property type="match status" value="1"/>
</dbReference>
<reference evidence="6 7" key="1">
    <citation type="journal article" date="2016" name="Nat. Commun.">
        <title>Thousands of microbial genomes shed light on interconnected biogeochemical processes in an aquifer system.</title>
        <authorList>
            <person name="Anantharaman K."/>
            <person name="Brown C.T."/>
            <person name="Hug L.A."/>
            <person name="Sharon I."/>
            <person name="Castelle C.J."/>
            <person name="Probst A.J."/>
            <person name="Thomas B.C."/>
            <person name="Singh A."/>
            <person name="Wilkins M.J."/>
            <person name="Karaoz U."/>
            <person name="Brodie E.L."/>
            <person name="Williams K.H."/>
            <person name="Hubbard S.S."/>
            <person name="Banfield J.F."/>
        </authorList>
    </citation>
    <scope>NUCLEOTIDE SEQUENCE [LARGE SCALE GENOMIC DNA]</scope>
</reference>
<dbReference type="Gene3D" id="3.40.50.720">
    <property type="entry name" value="NAD(P)-binding Rossmann-like Domain"/>
    <property type="match status" value="2"/>
</dbReference>
<dbReference type="InterPro" id="IPR001732">
    <property type="entry name" value="UDP-Glc/GDP-Man_DH_N"/>
</dbReference>
<proteinExistence type="inferred from homology"/>
<dbReference type="GO" id="GO:0016616">
    <property type="term" value="F:oxidoreductase activity, acting on the CH-OH group of donors, NAD or NADP as acceptor"/>
    <property type="evidence" value="ECO:0007669"/>
    <property type="project" value="InterPro"/>
</dbReference>
<comment type="similarity">
    <text evidence="1 4">Belongs to the UDP-glucose/GDP-mannose dehydrogenase family.</text>
</comment>
<dbReference type="STRING" id="1797542.A3J59_04290"/>
<dbReference type="AlphaFoldDB" id="A0A1G1YJP8"/>
<dbReference type="GO" id="GO:0051287">
    <property type="term" value="F:NAD binding"/>
    <property type="evidence" value="ECO:0007669"/>
    <property type="project" value="InterPro"/>
</dbReference>
<dbReference type="InterPro" id="IPR014027">
    <property type="entry name" value="UDP-Glc/GDP-Man_DH_C"/>
</dbReference>
<keyword evidence="2" id="KW-0560">Oxidoreductase</keyword>
<organism evidence="6 7">
    <name type="scientific">Candidatus Buchananbacteria bacterium RIFCSPHIGHO2_02_FULL_56_16</name>
    <dbReference type="NCBI Taxonomy" id="1797542"/>
    <lineage>
        <taxon>Bacteria</taxon>
        <taxon>Candidatus Buchananiibacteriota</taxon>
    </lineage>
</organism>
<dbReference type="Proteomes" id="UP000177310">
    <property type="component" value="Unassembled WGS sequence"/>
</dbReference>
<dbReference type="PANTHER" id="PTHR43491">
    <property type="entry name" value="UDP-N-ACETYL-D-MANNOSAMINE DEHYDROGENASE"/>
    <property type="match status" value="1"/>
</dbReference>
<dbReference type="InterPro" id="IPR036220">
    <property type="entry name" value="UDP-Glc/GDP-Man_DH_C_sf"/>
</dbReference>
<keyword evidence="3" id="KW-0520">NAD</keyword>
<name>A0A1G1YJP8_9BACT</name>
<protein>
    <recommendedName>
        <fullName evidence="5">UDP-glucose/GDP-mannose dehydrogenase C-terminal domain-containing protein</fullName>
    </recommendedName>
</protein>
<feature type="domain" description="UDP-glucose/GDP-mannose dehydrogenase C-terminal" evidence="5">
    <location>
        <begin position="302"/>
        <end position="406"/>
    </location>
</feature>
<dbReference type="InterPro" id="IPR017476">
    <property type="entry name" value="UDP-Glc/GDP-Man"/>
</dbReference>
<dbReference type="SUPFAM" id="SSF48179">
    <property type="entry name" value="6-phosphogluconate dehydrogenase C-terminal domain-like"/>
    <property type="match status" value="1"/>
</dbReference>
<evidence type="ECO:0000313" key="6">
    <source>
        <dbReference type="EMBL" id="OGY52529.1"/>
    </source>
</evidence>